<evidence type="ECO:0000313" key="3">
    <source>
        <dbReference type="Proteomes" id="UP000577362"/>
    </source>
</evidence>
<evidence type="ECO:0000313" key="2">
    <source>
        <dbReference type="EMBL" id="MBB4017690.1"/>
    </source>
</evidence>
<dbReference type="EMBL" id="JACIEN010000003">
    <property type="protein sequence ID" value="MBB4017690.1"/>
    <property type="molecule type" value="Genomic_DNA"/>
</dbReference>
<comment type="caution">
    <text evidence="2">The sequence shown here is derived from an EMBL/GenBank/DDBJ whole genome shotgun (WGS) entry which is preliminary data.</text>
</comment>
<protein>
    <submittedName>
        <fullName evidence="2">Uncharacterized protein</fullName>
    </submittedName>
</protein>
<reference evidence="2 3" key="1">
    <citation type="submission" date="2020-08" db="EMBL/GenBank/DDBJ databases">
        <title>Genomic Encyclopedia of Type Strains, Phase IV (KMG-IV): sequencing the most valuable type-strain genomes for metagenomic binning, comparative biology and taxonomic classification.</title>
        <authorList>
            <person name="Goeker M."/>
        </authorList>
    </citation>
    <scope>NUCLEOTIDE SEQUENCE [LARGE SCALE GENOMIC DNA]</scope>
    <source>
        <strain evidence="2 3">DSM 103737</strain>
    </source>
</reference>
<name>A0A840BXI8_9HYPH</name>
<proteinExistence type="predicted"/>
<keyword evidence="3" id="KW-1185">Reference proteome</keyword>
<organism evidence="2 3">
    <name type="scientific">Chelatococcus caeni</name>
    <dbReference type="NCBI Taxonomy" id="1348468"/>
    <lineage>
        <taxon>Bacteria</taxon>
        <taxon>Pseudomonadati</taxon>
        <taxon>Pseudomonadota</taxon>
        <taxon>Alphaproteobacteria</taxon>
        <taxon>Hyphomicrobiales</taxon>
        <taxon>Chelatococcaceae</taxon>
        <taxon>Chelatococcus</taxon>
    </lineage>
</organism>
<accession>A0A840BXI8</accession>
<sequence>MNTGRTLFPRTGLTRHEPVFNASQAVCQGACRKETRERAVPGTTPTRGRPATDPPRGRARTAAKHRGPQSQAPTTVDGSTFTPGPIVEEMAMRWM</sequence>
<evidence type="ECO:0000256" key="1">
    <source>
        <dbReference type="SAM" id="MobiDB-lite"/>
    </source>
</evidence>
<feature type="compositionally biased region" description="Polar residues" evidence="1">
    <location>
        <begin position="68"/>
        <end position="82"/>
    </location>
</feature>
<feature type="region of interest" description="Disordered" evidence="1">
    <location>
        <begin position="32"/>
        <end position="85"/>
    </location>
</feature>
<feature type="compositionally biased region" description="Basic residues" evidence="1">
    <location>
        <begin position="57"/>
        <end position="67"/>
    </location>
</feature>
<gene>
    <name evidence="2" type="ORF">GGR16_002724</name>
</gene>
<dbReference type="Proteomes" id="UP000577362">
    <property type="component" value="Unassembled WGS sequence"/>
</dbReference>
<dbReference type="AlphaFoldDB" id="A0A840BXI8"/>
<feature type="compositionally biased region" description="Low complexity" evidence="1">
    <location>
        <begin position="40"/>
        <end position="51"/>
    </location>
</feature>